<keyword evidence="4 10" id="KW-0067">ATP-binding</keyword>
<evidence type="ECO:0000256" key="1">
    <source>
        <dbReference type="ARBA" id="ARBA00004651"/>
    </source>
</evidence>
<keyword evidence="6 7" id="KW-0472">Membrane</keyword>
<dbReference type="InterPro" id="IPR039421">
    <property type="entry name" value="Type_1_exporter"/>
</dbReference>
<name>A0ABW4ZTP0_9BACL</name>
<feature type="transmembrane region" description="Helical" evidence="7">
    <location>
        <begin position="21"/>
        <end position="44"/>
    </location>
</feature>
<keyword evidence="3" id="KW-0547">Nucleotide-binding</keyword>
<gene>
    <name evidence="10" type="ORF">ACFSOY_04200</name>
</gene>
<protein>
    <submittedName>
        <fullName evidence="10">ABC transporter ATP-binding protein</fullName>
    </submittedName>
</protein>
<feature type="transmembrane region" description="Helical" evidence="7">
    <location>
        <begin position="64"/>
        <end position="82"/>
    </location>
</feature>
<feature type="transmembrane region" description="Helical" evidence="7">
    <location>
        <begin position="256"/>
        <end position="277"/>
    </location>
</feature>
<dbReference type="Gene3D" id="3.40.50.300">
    <property type="entry name" value="P-loop containing nucleotide triphosphate hydrolases"/>
    <property type="match status" value="1"/>
</dbReference>
<dbReference type="SUPFAM" id="SSF52540">
    <property type="entry name" value="P-loop containing nucleoside triphosphate hydrolases"/>
    <property type="match status" value="1"/>
</dbReference>
<proteinExistence type="predicted"/>
<evidence type="ECO:0000259" key="9">
    <source>
        <dbReference type="PROSITE" id="PS50929"/>
    </source>
</evidence>
<dbReference type="PANTHER" id="PTHR43394">
    <property type="entry name" value="ATP-DEPENDENT PERMEASE MDL1, MITOCHONDRIAL"/>
    <property type="match status" value="1"/>
</dbReference>
<keyword evidence="2 7" id="KW-0812">Transmembrane</keyword>
<feature type="transmembrane region" description="Helical" evidence="7">
    <location>
        <begin position="164"/>
        <end position="182"/>
    </location>
</feature>
<evidence type="ECO:0000256" key="7">
    <source>
        <dbReference type="SAM" id="Phobius"/>
    </source>
</evidence>
<dbReference type="InterPro" id="IPR027417">
    <property type="entry name" value="P-loop_NTPase"/>
</dbReference>
<dbReference type="Proteomes" id="UP001597343">
    <property type="component" value="Unassembled WGS sequence"/>
</dbReference>
<dbReference type="InterPro" id="IPR003439">
    <property type="entry name" value="ABC_transporter-like_ATP-bd"/>
</dbReference>
<feature type="transmembrane region" description="Helical" evidence="7">
    <location>
        <begin position="137"/>
        <end position="158"/>
    </location>
</feature>
<dbReference type="Gene3D" id="1.20.1560.10">
    <property type="entry name" value="ABC transporter type 1, transmembrane domain"/>
    <property type="match status" value="1"/>
</dbReference>
<dbReference type="SUPFAM" id="SSF90123">
    <property type="entry name" value="ABC transporter transmembrane region"/>
    <property type="match status" value="1"/>
</dbReference>
<evidence type="ECO:0000256" key="2">
    <source>
        <dbReference type="ARBA" id="ARBA00022692"/>
    </source>
</evidence>
<evidence type="ECO:0000259" key="8">
    <source>
        <dbReference type="PROSITE" id="PS50893"/>
    </source>
</evidence>
<organism evidence="10 11">
    <name type="scientific">Tumebacillus lipolyticus</name>
    <dbReference type="NCBI Taxonomy" id="1280370"/>
    <lineage>
        <taxon>Bacteria</taxon>
        <taxon>Bacillati</taxon>
        <taxon>Bacillota</taxon>
        <taxon>Bacilli</taxon>
        <taxon>Bacillales</taxon>
        <taxon>Alicyclobacillaceae</taxon>
        <taxon>Tumebacillus</taxon>
    </lineage>
</organism>
<dbReference type="Pfam" id="PF00005">
    <property type="entry name" value="ABC_tran"/>
    <property type="match status" value="1"/>
</dbReference>
<dbReference type="GO" id="GO:0005524">
    <property type="term" value="F:ATP binding"/>
    <property type="evidence" value="ECO:0007669"/>
    <property type="project" value="UniProtKB-KW"/>
</dbReference>
<evidence type="ECO:0000313" key="10">
    <source>
        <dbReference type="EMBL" id="MFD2169222.1"/>
    </source>
</evidence>
<dbReference type="EMBL" id="JBHUIO010000002">
    <property type="protein sequence ID" value="MFD2169222.1"/>
    <property type="molecule type" value="Genomic_DNA"/>
</dbReference>
<feature type="domain" description="ABC transmembrane type-1" evidence="9">
    <location>
        <begin position="25"/>
        <end position="313"/>
    </location>
</feature>
<reference evidence="11" key="1">
    <citation type="journal article" date="2019" name="Int. J. Syst. Evol. Microbiol.">
        <title>The Global Catalogue of Microorganisms (GCM) 10K type strain sequencing project: providing services to taxonomists for standard genome sequencing and annotation.</title>
        <authorList>
            <consortium name="The Broad Institute Genomics Platform"/>
            <consortium name="The Broad Institute Genome Sequencing Center for Infectious Disease"/>
            <person name="Wu L."/>
            <person name="Ma J."/>
        </authorList>
    </citation>
    <scope>NUCLEOTIDE SEQUENCE [LARGE SCALE GENOMIC DNA]</scope>
    <source>
        <strain evidence="11">CGMCC 1.13574</strain>
    </source>
</reference>
<dbReference type="InterPro" id="IPR003593">
    <property type="entry name" value="AAA+_ATPase"/>
</dbReference>
<evidence type="ECO:0000256" key="6">
    <source>
        <dbReference type="ARBA" id="ARBA00023136"/>
    </source>
</evidence>
<dbReference type="PANTHER" id="PTHR43394:SF1">
    <property type="entry name" value="ATP-BINDING CASSETTE SUB-FAMILY B MEMBER 10, MITOCHONDRIAL"/>
    <property type="match status" value="1"/>
</dbReference>
<dbReference type="RefSeq" id="WP_386044269.1">
    <property type="nucleotide sequence ID" value="NZ_JBHUIO010000002.1"/>
</dbReference>
<dbReference type="InterPro" id="IPR036640">
    <property type="entry name" value="ABC1_TM_sf"/>
</dbReference>
<evidence type="ECO:0000313" key="11">
    <source>
        <dbReference type="Proteomes" id="UP001597343"/>
    </source>
</evidence>
<dbReference type="InterPro" id="IPR017871">
    <property type="entry name" value="ABC_transporter-like_CS"/>
</dbReference>
<evidence type="ECO:0000256" key="3">
    <source>
        <dbReference type="ARBA" id="ARBA00022741"/>
    </source>
</evidence>
<dbReference type="InterPro" id="IPR011527">
    <property type="entry name" value="ABC1_TM_dom"/>
</dbReference>
<keyword evidence="11" id="KW-1185">Reference proteome</keyword>
<dbReference type="PROSITE" id="PS50929">
    <property type="entry name" value="ABC_TM1F"/>
    <property type="match status" value="1"/>
</dbReference>
<feature type="domain" description="ABC transporter" evidence="8">
    <location>
        <begin position="349"/>
        <end position="589"/>
    </location>
</feature>
<comment type="subcellular location">
    <subcellularLocation>
        <location evidence="1">Cell membrane</location>
        <topology evidence="1">Multi-pass membrane protein</topology>
    </subcellularLocation>
</comment>
<dbReference type="SMART" id="SM00382">
    <property type="entry name" value="AAA"/>
    <property type="match status" value="1"/>
</dbReference>
<evidence type="ECO:0000256" key="5">
    <source>
        <dbReference type="ARBA" id="ARBA00022989"/>
    </source>
</evidence>
<dbReference type="PROSITE" id="PS50893">
    <property type="entry name" value="ABC_TRANSPORTER_2"/>
    <property type="match status" value="1"/>
</dbReference>
<accession>A0ABW4ZTP0</accession>
<keyword evidence="5 7" id="KW-1133">Transmembrane helix</keyword>
<sequence length="603" mass="68489">MTILFTDLGKAMRFVWQHGKMWVTASVLFMMLLGIVPIATLWVMKELINTVAGLIQYQPQAYSQALWLLILQFAITVSASLLQNVQRLIDQTFEFRLDHHLQNAMIGKTISVPLTYFDLPDFYHHLNRISGNQGTRFLSPVSNLFLIGKSLITLFSYLTFLFSIHWSLVLLSSLAAVPILLVQSKFGVERFHLIYQQTPMARDAKYTASLLWDRQSAKEIRLFSLGEHLRRRWSEKYIKNIKEVIKLSRRQHSANIGLDAVTALFYGGAAGIIVWLIRTTSLKIGDFVAVGQAVQGTQGAINQTAGLFASIYQESLFIGDFFRFLEYEVPGHDKQKGTRPFPVPLEQGICFDNVSYRYVNSERDTLREVSFMIHAGEKVAIVGENGSGKTTLVKCLMGLYPVSGGQIYFDQSPSDELANQEIYKNITVIFQDFMKYAYTIRENIVFGDIEKISESERMEAASVQTGAASFVQRFEKGYDTMLGRFLADGEDLSGGQWQKIALARAMFASGQIMVLDEPTAALDPDAEMEVFRQFQQLTQNKTTIFISHRMAAARMADRIIVMKDGRVAEMGTHLELTMLDGEYARMYRMQAQWFTDKQDYVEV</sequence>
<evidence type="ECO:0000256" key="4">
    <source>
        <dbReference type="ARBA" id="ARBA00022840"/>
    </source>
</evidence>
<comment type="caution">
    <text evidence="10">The sequence shown here is derived from an EMBL/GenBank/DDBJ whole genome shotgun (WGS) entry which is preliminary data.</text>
</comment>
<dbReference type="PROSITE" id="PS00211">
    <property type="entry name" value="ABC_TRANSPORTER_1"/>
    <property type="match status" value="1"/>
</dbReference>